<dbReference type="EMBL" id="CAJJDN010000024">
    <property type="protein sequence ID" value="CAD8068236.1"/>
    <property type="molecule type" value="Genomic_DNA"/>
</dbReference>
<proteinExistence type="predicted"/>
<gene>
    <name evidence="2" type="ORF">PSON_ATCC_30995.1.T0240051</name>
</gene>
<keyword evidence="3" id="KW-1185">Reference proteome</keyword>
<organism evidence="2 3">
    <name type="scientific">Paramecium sonneborni</name>
    <dbReference type="NCBI Taxonomy" id="65129"/>
    <lineage>
        <taxon>Eukaryota</taxon>
        <taxon>Sar</taxon>
        <taxon>Alveolata</taxon>
        <taxon>Ciliophora</taxon>
        <taxon>Intramacronucleata</taxon>
        <taxon>Oligohymenophorea</taxon>
        <taxon>Peniculida</taxon>
        <taxon>Parameciidae</taxon>
        <taxon>Paramecium</taxon>
    </lineage>
</organism>
<accession>A0A8S1LTW6</accession>
<evidence type="ECO:0000256" key="1">
    <source>
        <dbReference type="SAM" id="MobiDB-lite"/>
    </source>
</evidence>
<evidence type="ECO:0000313" key="3">
    <source>
        <dbReference type="Proteomes" id="UP000692954"/>
    </source>
</evidence>
<feature type="region of interest" description="Disordered" evidence="1">
    <location>
        <begin position="1"/>
        <end position="24"/>
    </location>
</feature>
<evidence type="ECO:0000313" key="2">
    <source>
        <dbReference type="EMBL" id="CAD8068236.1"/>
    </source>
</evidence>
<dbReference type="AlphaFoldDB" id="A0A8S1LTW6"/>
<protein>
    <submittedName>
        <fullName evidence="2">Uncharacterized protein</fullName>
    </submittedName>
</protein>
<feature type="compositionally biased region" description="Low complexity" evidence="1">
    <location>
        <begin position="118"/>
        <end position="127"/>
    </location>
</feature>
<feature type="region of interest" description="Disordered" evidence="1">
    <location>
        <begin position="110"/>
        <end position="133"/>
    </location>
</feature>
<name>A0A8S1LTW6_9CILI</name>
<dbReference type="OrthoDB" id="301707at2759"/>
<reference evidence="2" key="1">
    <citation type="submission" date="2021-01" db="EMBL/GenBank/DDBJ databases">
        <authorList>
            <consortium name="Genoscope - CEA"/>
            <person name="William W."/>
        </authorList>
    </citation>
    <scope>NUCLEOTIDE SEQUENCE</scope>
</reference>
<comment type="caution">
    <text evidence="2">The sequence shown here is derived from an EMBL/GenBank/DDBJ whole genome shotgun (WGS) entry which is preliminary data.</text>
</comment>
<dbReference type="Proteomes" id="UP000692954">
    <property type="component" value="Unassembled WGS sequence"/>
</dbReference>
<sequence length="181" mass="21621">MDKDDLFNIQESLQSPEEELKKQNDKKKMKVQIYVCEGAYEQLKGYSQFMQLNIQNSFIIPTTLKQANINRLNELNQQSIDNGHKLQSQNLNKEKIDSLINTFLESQKQEQLQIKTEPQPQLQPQPQNEIKNQQKKQMIFRSMQNYQPNRNSSSKLQQHFLKTEFCYDRVVLNRITQYFKF</sequence>